<evidence type="ECO:0000313" key="1">
    <source>
        <dbReference type="EMBL" id="MBT0666421.1"/>
    </source>
</evidence>
<sequence length="224" mass="26489">MNFDEIADRYARLLSEVDNWYRRCQSAFPHEIQCVKGCSDCCRALFDITLLDAWFLRVGFKRLTKEVRSQVALKAGERLQGLRAIWPELSPPYLLNHRPEDQWQELMPEEDETPCVLLGEDGRCLVYEHRPMTCRLHGLPLIDPDGTVMHDEWCTMNFPGIDPLQLTELRADFTRMFREEVAQFRGFERLLLNKGFMELDTFIPLALLVDYDSFDWMQWLKTHR</sequence>
<proteinExistence type="predicted"/>
<accession>A0AAW4L5Z5</accession>
<dbReference type="Pfam" id="PF03692">
    <property type="entry name" value="CxxCxxCC"/>
    <property type="match status" value="1"/>
</dbReference>
<dbReference type="EMBL" id="JAHCVJ010000011">
    <property type="protein sequence ID" value="MBT0666421.1"/>
    <property type="molecule type" value="Genomic_DNA"/>
</dbReference>
<protein>
    <submittedName>
        <fullName evidence="1">YkgJ family cysteine cluster protein</fullName>
    </submittedName>
</protein>
<keyword evidence="2" id="KW-1185">Reference proteome</keyword>
<gene>
    <name evidence="1" type="ORF">KI809_19100</name>
</gene>
<evidence type="ECO:0000313" key="2">
    <source>
        <dbReference type="Proteomes" id="UP000811899"/>
    </source>
</evidence>
<dbReference type="AlphaFoldDB" id="A0AAW4L5Z5"/>
<reference evidence="1 2" key="1">
    <citation type="submission" date="2021-05" db="EMBL/GenBank/DDBJ databases">
        <title>The draft genome of Geobacter pelophilus DSM 12255.</title>
        <authorList>
            <person name="Xu Z."/>
            <person name="Masuda Y."/>
            <person name="Itoh H."/>
            <person name="Senoo K."/>
        </authorList>
    </citation>
    <scope>NUCLEOTIDE SEQUENCE [LARGE SCALE GENOMIC DNA]</scope>
    <source>
        <strain evidence="1 2">DSM 12255</strain>
    </source>
</reference>
<dbReference type="Proteomes" id="UP000811899">
    <property type="component" value="Unassembled WGS sequence"/>
</dbReference>
<dbReference type="InterPro" id="IPR005358">
    <property type="entry name" value="Puta_zinc/iron-chelating_dom"/>
</dbReference>
<dbReference type="RefSeq" id="WP_214173193.1">
    <property type="nucleotide sequence ID" value="NZ_JAHCVJ010000011.1"/>
</dbReference>
<name>A0AAW4L5Z5_9BACT</name>
<comment type="caution">
    <text evidence="1">The sequence shown here is derived from an EMBL/GenBank/DDBJ whole genome shotgun (WGS) entry which is preliminary data.</text>
</comment>
<organism evidence="1 2">
    <name type="scientific">Geoanaerobacter pelophilus</name>
    <dbReference type="NCBI Taxonomy" id="60036"/>
    <lineage>
        <taxon>Bacteria</taxon>
        <taxon>Pseudomonadati</taxon>
        <taxon>Thermodesulfobacteriota</taxon>
        <taxon>Desulfuromonadia</taxon>
        <taxon>Geobacterales</taxon>
        <taxon>Geobacteraceae</taxon>
        <taxon>Geoanaerobacter</taxon>
    </lineage>
</organism>